<dbReference type="EMBL" id="BK014863">
    <property type="protein sequence ID" value="DAD79327.1"/>
    <property type="molecule type" value="Genomic_DNA"/>
</dbReference>
<accession>A0A8S5MB58</accession>
<sequence>MAKSKVYVEPEEYFPKAIRKEFGLGEYAKPKPKEAGAKKKKKTK</sequence>
<name>A0A8S5MB58_9CAUD</name>
<organism evidence="1">
    <name type="scientific">Myoviridae sp. ctNQr16</name>
    <dbReference type="NCBI Taxonomy" id="2826644"/>
    <lineage>
        <taxon>Viruses</taxon>
        <taxon>Duplodnaviria</taxon>
        <taxon>Heunggongvirae</taxon>
        <taxon>Uroviricota</taxon>
        <taxon>Caudoviricetes</taxon>
    </lineage>
</organism>
<evidence type="ECO:0000313" key="1">
    <source>
        <dbReference type="EMBL" id="DAD79327.1"/>
    </source>
</evidence>
<reference evidence="1" key="1">
    <citation type="journal article" date="2021" name="Proc. Natl. Acad. Sci. U.S.A.">
        <title>A Catalog of Tens of Thousands of Viruses from Human Metagenomes Reveals Hidden Associations with Chronic Diseases.</title>
        <authorList>
            <person name="Tisza M.J."/>
            <person name="Buck C.B."/>
        </authorList>
    </citation>
    <scope>NUCLEOTIDE SEQUENCE</scope>
    <source>
        <strain evidence="1">CtNQr16</strain>
    </source>
</reference>
<protein>
    <submittedName>
        <fullName evidence="1">Uncharacterized protein</fullName>
    </submittedName>
</protein>
<proteinExistence type="predicted"/>